<evidence type="ECO:0000256" key="2">
    <source>
        <dbReference type="ARBA" id="ARBA00022908"/>
    </source>
</evidence>
<dbReference type="AlphaFoldDB" id="A0A2Z2HFA7"/>
<dbReference type="GO" id="GO:0003677">
    <property type="term" value="F:DNA binding"/>
    <property type="evidence" value="ECO:0007669"/>
    <property type="project" value="UniProtKB-KW"/>
</dbReference>
<dbReference type="InterPro" id="IPR011010">
    <property type="entry name" value="DNA_brk_join_enz"/>
</dbReference>
<dbReference type="GO" id="GO:0015074">
    <property type="term" value="P:DNA integration"/>
    <property type="evidence" value="ECO:0007669"/>
    <property type="project" value="UniProtKB-KW"/>
</dbReference>
<dbReference type="InterPro" id="IPR053876">
    <property type="entry name" value="Phage_int_M"/>
</dbReference>
<feature type="domain" description="Tyr recombinase" evidence="5">
    <location>
        <begin position="247"/>
        <end position="425"/>
    </location>
</feature>
<dbReference type="CDD" id="cd00801">
    <property type="entry name" value="INT_P4_C"/>
    <property type="match status" value="1"/>
</dbReference>
<dbReference type="InterPro" id="IPR025166">
    <property type="entry name" value="Integrase_DNA_bind_dom"/>
</dbReference>
<protein>
    <recommendedName>
        <fullName evidence="5">Tyr recombinase domain-containing protein</fullName>
    </recommendedName>
</protein>
<dbReference type="PANTHER" id="PTHR30629:SF2">
    <property type="entry name" value="PROPHAGE INTEGRASE INTS-RELATED"/>
    <property type="match status" value="1"/>
</dbReference>
<dbReference type="Pfam" id="PF00589">
    <property type="entry name" value="Phage_integrase"/>
    <property type="match status" value="1"/>
</dbReference>
<dbReference type="Gene3D" id="3.30.160.390">
    <property type="entry name" value="Integrase, DNA-binding domain"/>
    <property type="match status" value="1"/>
</dbReference>
<keyword evidence="2" id="KW-0229">DNA integration</keyword>
<sequence length="441" mass="50690">MLQKQRFQGLPVPVCSYPIQRPKGILFGITPLLESSWYTTVPLTIRKIEASKPSEKTVTLSDGDGLQLIVKPNGRKAWRFRYTRPDDTKKRNMMSFGNYPTVTLAEAREKAIDARRLIAQGIDPAKQRQTEKEERENPDADHFRTLAREWHSGKVQQWKASSNRAKVSWSVMENHVFPYVGDRPINDITPMEWLEILRKLEGQGKHEQKRRVHFFCRDIYRLAVVTGRAANNPLNDLGVALQRGKKRNMTHVSQQELPELVEAIERYQGNVLVKYGLKLLLLTAVRPGELRQACWREFDLEKAIWRVPGERMKMGKDHNVPLPTQALEVLNDLHRITGHHTLLFPGRNDITRPMSNMAFGMALKRMGFEGVHVPHGTRHTIATGLKEMGYPGEWIEMQLSHKLPGIQGVYTHAEHMAPEQRPAMMQAWADRLESFVIRKIG</sequence>
<dbReference type="KEGG" id="kus:B9G99_15820"/>
<reference evidence="6 7" key="1">
    <citation type="journal article" date="2017" name="Int. J. Syst. Evol. Microbiol.">
        <title>Kushneria konosiri sp. nov., isolated from the Korean salt-fermented seafood Daemi-jeot.</title>
        <authorList>
            <person name="Yun J.H."/>
            <person name="Park S.K."/>
            <person name="Lee J.Y."/>
            <person name="Jung M.J."/>
            <person name="Bae J.W."/>
        </authorList>
    </citation>
    <scope>NUCLEOTIDE SEQUENCE [LARGE SCALE GENOMIC DNA]</scope>
    <source>
        <strain evidence="6 7">X49</strain>
    </source>
</reference>
<dbReference type="InterPro" id="IPR002104">
    <property type="entry name" value="Integrase_catalytic"/>
</dbReference>
<dbReference type="Pfam" id="PF22022">
    <property type="entry name" value="Phage_int_M"/>
    <property type="match status" value="1"/>
</dbReference>
<dbReference type="Gene3D" id="1.10.443.10">
    <property type="entry name" value="Intergrase catalytic core"/>
    <property type="match status" value="1"/>
</dbReference>
<dbReference type="EMBL" id="CP021323">
    <property type="protein sequence ID" value="ARS54170.1"/>
    <property type="molecule type" value="Genomic_DNA"/>
</dbReference>
<dbReference type="InterPro" id="IPR010998">
    <property type="entry name" value="Integrase_recombinase_N"/>
</dbReference>
<dbReference type="RefSeq" id="WP_086623041.1">
    <property type="nucleotide sequence ID" value="NZ_CP021323.1"/>
</dbReference>
<dbReference type="GO" id="GO:0006310">
    <property type="term" value="P:DNA recombination"/>
    <property type="evidence" value="ECO:0007669"/>
    <property type="project" value="UniProtKB-KW"/>
</dbReference>
<dbReference type="InterPro" id="IPR050808">
    <property type="entry name" value="Phage_Integrase"/>
</dbReference>
<gene>
    <name evidence="6" type="ORF">B9G99_15820</name>
</gene>
<comment type="similarity">
    <text evidence="1">Belongs to the 'phage' integrase family.</text>
</comment>
<evidence type="ECO:0000256" key="4">
    <source>
        <dbReference type="ARBA" id="ARBA00023172"/>
    </source>
</evidence>
<dbReference type="Proteomes" id="UP000250025">
    <property type="component" value="Chromosome"/>
</dbReference>
<evidence type="ECO:0000256" key="3">
    <source>
        <dbReference type="ARBA" id="ARBA00023125"/>
    </source>
</evidence>
<dbReference type="OrthoDB" id="9795573at2"/>
<evidence type="ECO:0000259" key="5">
    <source>
        <dbReference type="PROSITE" id="PS51898"/>
    </source>
</evidence>
<dbReference type="InterPro" id="IPR038488">
    <property type="entry name" value="Integrase_DNA-bd_sf"/>
</dbReference>
<keyword evidence="3" id="KW-0238">DNA-binding</keyword>
<dbReference type="SUPFAM" id="SSF56349">
    <property type="entry name" value="DNA breaking-rejoining enzymes"/>
    <property type="match status" value="1"/>
</dbReference>
<name>A0A2Z2HFA7_9GAMM</name>
<keyword evidence="4" id="KW-0233">DNA recombination</keyword>
<proteinExistence type="inferred from homology"/>
<dbReference type="Pfam" id="PF13356">
    <property type="entry name" value="Arm-DNA-bind_3"/>
    <property type="match status" value="1"/>
</dbReference>
<keyword evidence="7" id="KW-1185">Reference proteome</keyword>
<dbReference type="PANTHER" id="PTHR30629">
    <property type="entry name" value="PROPHAGE INTEGRASE"/>
    <property type="match status" value="1"/>
</dbReference>
<organism evidence="6 7">
    <name type="scientific">Kushneria konosiri</name>
    <dbReference type="NCBI Taxonomy" id="698828"/>
    <lineage>
        <taxon>Bacteria</taxon>
        <taxon>Pseudomonadati</taxon>
        <taxon>Pseudomonadota</taxon>
        <taxon>Gammaproteobacteria</taxon>
        <taxon>Oceanospirillales</taxon>
        <taxon>Halomonadaceae</taxon>
        <taxon>Kushneria</taxon>
    </lineage>
</organism>
<evidence type="ECO:0000256" key="1">
    <source>
        <dbReference type="ARBA" id="ARBA00008857"/>
    </source>
</evidence>
<dbReference type="InterPro" id="IPR013762">
    <property type="entry name" value="Integrase-like_cat_sf"/>
</dbReference>
<dbReference type="PROSITE" id="PS51898">
    <property type="entry name" value="TYR_RECOMBINASE"/>
    <property type="match status" value="1"/>
</dbReference>
<evidence type="ECO:0000313" key="6">
    <source>
        <dbReference type="EMBL" id="ARS54170.1"/>
    </source>
</evidence>
<accession>A0A2Z2HFA7</accession>
<evidence type="ECO:0000313" key="7">
    <source>
        <dbReference type="Proteomes" id="UP000250025"/>
    </source>
</evidence>
<dbReference type="Gene3D" id="1.10.150.130">
    <property type="match status" value="1"/>
</dbReference>